<dbReference type="KEGG" id="bayd:BSPP4475_17780"/>
<protein>
    <recommendedName>
        <fullName evidence="5">ABC transporter permease</fullName>
    </recommendedName>
</protein>
<name>A0AA48RJ21_9BACL</name>
<feature type="region of interest" description="Disordered" evidence="1">
    <location>
        <begin position="111"/>
        <end position="132"/>
    </location>
</feature>
<accession>A0AA48RJ21</accession>
<feature type="compositionally biased region" description="Polar residues" evidence="1">
    <location>
        <begin position="112"/>
        <end position="132"/>
    </location>
</feature>
<gene>
    <name evidence="3" type="ORF">BSPP4475_17780</name>
</gene>
<evidence type="ECO:0000313" key="4">
    <source>
        <dbReference type="Proteomes" id="UP001189619"/>
    </source>
</evidence>
<evidence type="ECO:0000313" key="3">
    <source>
        <dbReference type="EMBL" id="CAJ1004165.1"/>
    </source>
</evidence>
<dbReference type="Proteomes" id="UP001189619">
    <property type="component" value="Chromosome"/>
</dbReference>
<dbReference type="RefSeq" id="WP_368509245.1">
    <property type="nucleotide sequence ID" value="NZ_OY569118.1"/>
</dbReference>
<reference evidence="3" key="1">
    <citation type="submission" date="2023-07" db="EMBL/GenBank/DDBJ databases">
        <authorList>
            <person name="Ivanov I."/>
            <person name="Teneva D."/>
            <person name="Stoikov I."/>
        </authorList>
    </citation>
    <scope>NUCLEOTIDE SEQUENCE</scope>
    <source>
        <strain evidence="3">4475</strain>
    </source>
</reference>
<dbReference type="AlphaFoldDB" id="A0AA48RJ21"/>
<evidence type="ECO:0000256" key="2">
    <source>
        <dbReference type="SAM" id="Phobius"/>
    </source>
</evidence>
<keyword evidence="2" id="KW-0472">Membrane</keyword>
<organism evidence="3 4">
    <name type="scientific">Brevibacillus aydinogluensis</name>
    <dbReference type="NCBI Taxonomy" id="927786"/>
    <lineage>
        <taxon>Bacteria</taxon>
        <taxon>Bacillati</taxon>
        <taxon>Bacillota</taxon>
        <taxon>Bacilli</taxon>
        <taxon>Bacillales</taxon>
        <taxon>Paenibacillaceae</taxon>
        <taxon>Brevibacillus</taxon>
    </lineage>
</organism>
<proteinExistence type="predicted"/>
<feature type="transmembrane region" description="Helical" evidence="2">
    <location>
        <begin position="24"/>
        <end position="44"/>
    </location>
</feature>
<evidence type="ECO:0000256" key="1">
    <source>
        <dbReference type="SAM" id="MobiDB-lite"/>
    </source>
</evidence>
<evidence type="ECO:0008006" key="5">
    <source>
        <dbReference type="Google" id="ProtNLM"/>
    </source>
</evidence>
<keyword evidence="4" id="KW-1185">Reference proteome</keyword>
<dbReference type="EMBL" id="OY569118">
    <property type="protein sequence ID" value="CAJ1004165.1"/>
    <property type="molecule type" value="Genomic_DNA"/>
</dbReference>
<keyword evidence="2" id="KW-0812">Transmembrane</keyword>
<keyword evidence="2" id="KW-1133">Transmembrane helix</keyword>
<sequence>MDKNVVWTIFAKEMLDLLRDRKTLIGTFLIPLVVIPFVFFLLSMSYSNVEKEARSYVPIAVEGTSKLVDHLRSQPGVRILSPDRPMEALKAGELRAIVTIPDHFDQVLRSGGESSCMSPTTTPTKSRCTQKA</sequence>